<gene>
    <name evidence="1" type="ORF">FIBSPDRAFT_567936</name>
</gene>
<dbReference type="InterPro" id="IPR032675">
    <property type="entry name" value="LRR_dom_sf"/>
</dbReference>
<evidence type="ECO:0008006" key="3">
    <source>
        <dbReference type="Google" id="ProtNLM"/>
    </source>
</evidence>
<reference evidence="1 2" key="1">
    <citation type="journal article" date="2016" name="Mol. Biol. Evol.">
        <title>Comparative Genomics of Early-Diverging Mushroom-Forming Fungi Provides Insights into the Origins of Lignocellulose Decay Capabilities.</title>
        <authorList>
            <person name="Nagy L.G."/>
            <person name="Riley R."/>
            <person name="Tritt A."/>
            <person name="Adam C."/>
            <person name="Daum C."/>
            <person name="Floudas D."/>
            <person name="Sun H."/>
            <person name="Yadav J.S."/>
            <person name="Pangilinan J."/>
            <person name="Larsson K.H."/>
            <person name="Matsuura K."/>
            <person name="Barry K."/>
            <person name="Labutti K."/>
            <person name="Kuo R."/>
            <person name="Ohm R.A."/>
            <person name="Bhattacharya S.S."/>
            <person name="Shirouzu T."/>
            <person name="Yoshinaga Y."/>
            <person name="Martin F.M."/>
            <person name="Grigoriev I.V."/>
            <person name="Hibbett D.S."/>
        </authorList>
    </citation>
    <scope>NUCLEOTIDE SEQUENCE [LARGE SCALE GENOMIC DNA]</scope>
    <source>
        <strain evidence="1 2">CBS 109695</strain>
    </source>
</reference>
<dbReference type="Gene3D" id="3.80.10.10">
    <property type="entry name" value="Ribonuclease Inhibitor"/>
    <property type="match status" value="1"/>
</dbReference>
<evidence type="ECO:0000313" key="2">
    <source>
        <dbReference type="Proteomes" id="UP000076532"/>
    </source>
</evidence>
<sequence length="235" mass="26903">MIRHLHPTLLETLIIHTDDTPRVLDVDEFFMNLSEHCSQVSLKRIYGFQDEFQDDAVDDNVQVLENLRPLHSFHNLEYVWLNACMSFEDVNDAFIRDLASSWPRLQELDFGCTSCWGLPSRVTLDGLLAFCEFCPDLRVLGITFDATNDDSPLSSHNEWTKPLQNLHMDSLQVGHSRIGFDQVDAVAAFLHRIYPNLTELTCWDEHDGPGWAATRSVWLRVQRMAIARTGSEGLV</sequence>
<name>A0A166HV11_9AGAM</name>
<dbReference type="Proteomes" id="UP000076532">
    <property type="component" value="Unassembled WGS sequence"/>
</dbReference>
<dbReference type="SUPFAM" id="SSF52047">
    <property type="entry name" value="RNI-like"/>
    <property type="match status" value="1"/>
</dbReference>
<dbReference type="AlphaFoldDB" id="A0A166HV11"/>
<organism evidence="1 2">
    <name type="scientific">Athelia psychrophila</name>
    <dbReference type="NCBI Taxonomy" id="1759441"/>
    <lineage>
        <taxon>Eukaryota</taxon>
        <taxon>Fungi</taxon>
        <taxon>Dikarya</taxon>
        <taxon>Basidiomycota</taxon>
        <taxon>Agaricomycotina</taxon>
        <taxon>Agaricomycetes</taxon>
        <taxon>Agaricomycetidae</taxon>
        <taxon>Atheliales</taxon>
        <taxon>Atheliaceae</taxon>
        <taxon>Athelia</taxon>
    </lineage>
</organism>
<dbReference type="OrthoDB" id="2669171at2759"/>
<proteinExistence type="predicted"/>
<keyword evidence="2" id="KW-1185">Reference proteome</keyword>
<evidence type="ECO:0000313" key="1">
    <source>
        <dbReference type="EMBL" id="KZP19266.1"/>
    </source>
</evidence>
<dbReference type="EMBL" id="KV417565">
    <property type="protein sequence ID" value="KZP19266.1"/>
    <property type="molecule type" value="Genomic_DNA"/>
</dbReference>
<accession>A0A166HV11</accession>
<protein>
    <recommendedName>
        <fullName evidence="3">F-box domain-containing protein</fullName>
    </recommendedName>
</protein>